<dbReference type="InterPro" id="IPR008318">
    <property type="entry name" value="UCP030820"/>
</dbReference>
<dbReference type="KEGG" id="halc:EY643_10085"/>
<dbReference type="Proteomes" id="UP000326287">
    <property type="component" value="Chromosome"/>
</dbReference>
<evidence type="ECO:0000313" key="2">
    <source>
        <dbReference type="Proteomes" id="UP000326287"/>
    </source>
</evidence>
<dbReference type="EMBL" id="CP036422">
    <property type="protein sequence ID" value="QFU75984.1"/>
    <property type="molecule type" value="Genomic_DNA"/>
</dbReference>
<reference evidence="1 2" key="1">
    <citation type="submission" date="2019-02" db="EMBL/GenBank/DDBJ databases">
        <authorList>
            <person name="Li S.-H."/>
        </authorList>
    </citation>
    <scope>NUCLEOTIDE SEQUENCE [LARGE SCALE GENOMIC DNA]</scope>
    <source>
        <strain evidence="1 2">IMCC14385</strain>
    </source>
</reference>
<dbReference type="Pfam" id="PF06073">
    <property type="entry name" value="DUF934"/>
    <property type="match status" value="1"/>
</dbReference>
<dbReference type="PIRSF" id="PIRSF030820">
    <property type="entry name" value="UCP030820"/>
    <property type="match status" value="1"/>
</dbReference>
<name>A0A5P9NL70_9GAMM</name>
<accession>A0A5P9NL70</accession>
<dbReference type="AlphaFoldDB" id="A0A5P9NL70"/>
<dbReference type="RefSeq" id="WP_152662090.1">
    <property type="nucleotide sequence ID" value="NZ_CP036422.1"/>
</dbReference>
<sequence length="143" mass="16347">MPKLIKNGAIVEDTSPEVLDLEQWLDCEERASRAVILEPGETLAPLLEHLNEIPLVMVNFPTFMDGRGFSYARELRDRGYTGEVRAVGHFIRDQLTYLGRCGFDAFQFDDESLLEPSLESLSDFSEYYQASINQPSPLFRRRA</sequence>
<organism evidence="1 2">
    <name type="scientific">Halioglobus maricola</name>
    <dbReference type="NCBI Taxonomy" id="2601894"/>
    <lineage>
        <taxon>Bacteria</taxon>
        <taxon>Pseudomonadati</taxon>
        <taxon>Pseudomonadota</taxon>
        <taxon>Gammaproteobacteria</taxon>
        <taxon>Cellvibrionales</taxon>
        <taxon>Halieaceae</taxon>
        <taxon>Halioglobus</taxon>
    </lineage>
</organism>
<proteinExistence type="predicted"/>
<keyword evidence="2" id="KW-1185">Reference proteome</keyword>
<evidence type="ECO:0000313" key="1">
    <source>
        <dbReference type="EMBL" id="QFU75984.1"/>
    </source>
</evidence>
<gene>
    <name evidence="1" type="ORF">EY643_10085</name>
</gene>
<protein>
    <submittedName>
        <fullName evidence="1">DUF934 domain-containing protein</fullName>
    </submittedName>
</protein>
<dbReference type="OrthoDB" id="9800421at2"/>